<feature type="compositionally biased region" description="Basic and acidic residues" evidence="1">
    <location>
        <begin position="70"/>
        <end position="79"/>
    </location>
</feature>
<evidence type="ECO:0000313" key="2">
    <source>
        <dbReference type="EMBL" id="OMO83578.1"/>
    </source>
</evidence>
<dbReference type="Proteomes" id="UP000187203">
    <property type="component" value="Unassembled WGS sequence"/>
</dbReference>
<feature type="region of interest" description="Disordered" evidence="1">
    <location>
        <begin position="196"/>
        <end position="272"/>
    </location>
</feature>
<feature type="compositionally biased region" description="Basic and acidic residues" evidence="1">
    <location>
        <begin position="222"/>
        <end position="241"/>
    </location>
</feature>
<feature type="region of interest" description="Disordered" evidence="1">
    <location>
        <begin position="70"/>
        <end position="182"/>
    </location>
</feature>
<protein>
    <submittedName>
        <fullName evidence="2">Zonadhesin-like protein</fullName>
    </submittedName>
</protein>
<dbReference type="STRING" id="93759.A0A1R3ILW5"/>
<comment type="caution">
    <text evidence="2">The sequence shown here is derived from an EMBL/GenBank/DDBJ whole genome shotgun (WGS) entry which is preliminary data.</text>
</comment>
<organism evidence="2 3">
    <name type="scientific">Corchorus olitorius</name>
    <dbReference type="NCBI Taxonomy" id="93759"/>
    <lineage>
        <taxon>Eukaryota</taxon>
        <taxon>Viridiplantae</taxon>
        <taxon>Streptophyta</taxon>
        <taxon>Embryophyta</taxon>
        <taxon>Tracheophyta</taxon>
        <taxon>Spermatophyta</taxon>
        <taxon>Magnoliopsida</taxon>
        <taxon>eudicotyledons</taxon>
        <taxon>Gunneridae</taxon>
        <taxon>Pentapetalae</taxon>
        <taxon>rosids</taxon>
        <taxon>malvids</taxon>
        <taxon>Malvales</taxon>
        <taxon>Malvaceae</taxon>
        <taxon>Grewioideae</taxon>
        <taxon>Apeibeae</taxon>
        <taxon>Corchorus</taxon>
    </lineage>
</organism>
<keyword evidence="3" id="KW-1185">Reference proteome</keyword>
<reference evidence="3" key="1">
    <citation type="submission" date="2013-09" db="EMBL/GenBank/DDBJ databases">
        <title>Corchorus olitorius genome sequencing.</title>
        <authorList>
            <person name="Alam M."/>
            <person name="Haque M.S."/>
            <person name="Islam M.S."/>
            <person name="Emdad E.M."/>
            <person name="Islam M.M."/>
            <person name="Ahmed B."/>
            <person name="Halim A."/>
            <person name="Hossen Q.M.M."/>
            <person name="Hossain M.Z."/>
            <person name="Ahmed R."/>
            <person name="Khan M.M."/>
            <person name="Islam R."/>
            <person name="Rashid M.M."/>
            <person name="Khan S.A."/>
            <person name="Rahman M.S."/>
            <person name="Alam M."/>
            <person name="Yahiya A.S."/>
            <person name="Khan M.S."/>
            <person name="Azam M.S."/>
            <person name="Haque T."/>
            <person name="Lashkar M.Z.H."/>
            <person name="Akhand A.I."/>
            <person name="Morshed G."/>
            <person name="Roy S."/>
            <person name="Uddin K.S."/>
            <person name="Rabeya T."/>
            <person name="Hossain A.S."/>
            <person name="Chowdhury A."/>
            <person name="Snigdha A.R."/>
            <person name="Mortoza M.S."/>
            <person name="Matin S.A."/>
            <person name="Hoque S.M.E."/>
            <person name="Islam M.K."/>
            <person name="Roy D.K."/>
            <person name="Haider R."/>
            <person name="Moosa M.M."/>
            <person name="Elias S.M."/>
            <person name="Hasan A.M."/>
            <person name="Jahan S."/>
            <person name="Shafiuddin M."/>
            <person name="Mahmood N."/>
            <person name="Shommy N.S."/>
        </authorList>
    </citation>
    <scope>NUCLEOTIDE SEQUENCE [LARGE SCALE GENOMIC DNA]</scope>
    <source>
        <strain evidence="3">cv. O-4</strain>
    </source>
</reference>
<sequence>MGGCATKPKVLKGDDGEAPSPAPAPPPEPTKEPVSAVPEAKETANFVAVEGEKKVEEDIHATGVAVLAKDFDTVESKEVEVDDDQSNKRQSLSNLFKENEKKGSVETDSIPSEPVKESVEPVEMQKESAEPVKTEPAKESAEPVAVQQESAEPIKTEPVETVKESVEPVAVQQESAEPIKTEPVEPVKVEVIEPVKQESSLETEKPAATSAIADSSVAVNPEIEKSQPEPVTEKVETEKTIEATSAPAVQVTETQNKETSTEDKTEKTEVAK</sequence>
<proteinExistence type="predicted"/>
<dbReference type="EMBL" id="AWUE01017966">
    <property type="protein sequence ID" value="OMO83578.1"/>
    <property type="molecule type" value="Genomic_DNA"/>
</dbReference>
<dbReference type="AlphaFoldDB" id="A0A1R3ILW5"/>
<gene>
    <name evidence="2" type="ORF">COLO4_22410</name>
</gene>
<feature type="region of interest" description="Disordered" evidence="1">
    <location>
        <begin position="1"/>
        <end position="42"/>
    </location>
</feature>
<name>A0A1R3ILW5_9ROSI</name>
<accession>A0A1R3ILW5</accession>
<feature type="compositionally biased region" description="Basic and acidic residues" evidence="1">
    <location>
        <begin position="114"/>
        <end position="141"/>
    </location>
</feature>
<evidence type="ECO:0000256" key="1">
    <source>
        <dbReference type="SAM" id="MobiDB-lite"/>
    </source>
</evidence>
<evidence type="ECO:0000313" key="3">
    <source>
        <dbReference type="Proteomes" id="UP000187203"/>
    </source>
</evidence>
<feature type="compositionally biased region" description="Basic and acidic residues" evidence="1">
    <location>
        <begin position="255"/>
        <end position="272"/>
    </location>
</feature>
<feature type="compositionally biased region" description="Basic and acidic residues" evidence="1">
    <location>
        <begin position="152"/>
        <end position="166"/>
    </location>
</feature>
<dbReference type="OrthoDB" id="1939052at2759"/>